<protein>
    <submittedName>
        <fullName evidence="3">Uncaracterized surface protein containing fasciclin (FAS1) repeats</fullName>
    </submittedName>
</protein>
<dbReference type="PROSITE" id="PS50213">
    <property type="entry name" value="FAS1"/>
    <property type="match status" value="3"/>
</dbReference>
<feature type="signal peptide" evidence="1">
    <location>
        <begin position="1"/>
        <end position="28"/>
    </location>
</feature>
<sequence>MELNLKRTQKLMSLFLAAALLFSFGCSDDDPAPMPPEEESIIDIASGNTNFSTLVAAIQRADLVNALNAAGPFTVFAPTNQAFTDAGITDVNAVPVEQLRDILLYHVLNGRVMGSQVSTGEVPTLLEGFNLNVVVDGGTITINDDITVITQDLSASNGVIHAIDGILMPEEESNTIADIVMGDEDFSTLLAAVLAADLDETLLEQGPFTVFAPTNAALEAYLTDNGLTAEQLLQSPDLASILTYHVVDGEVPASAVVAGSVPSLSGVPFYVSIDPDDNVWINGNTQVVNTDIEADNGIIHVIDYVITPPTQSIAEIAVGFSQAETPEFTQLVGALTRANLVDAVSGGVDDNLTVFAPTDAAFEALYEALEVDGYEDIPLETLTAVLTYHVVPARAFSQDLREGANLPTLLEGEELSVNLANLEINTSGLVPDLLNVHATNGVIHVIDEVLVP</sequence>
<evidence type="ECO:0000259" key="2">
    <source>
        <dbReference type="PROSITE" id="PS50213"/>
    </source>
</evidence>
<dbReference type="Pfam" id="PF02469">
    <property type="entry name" value="Fasciclin"/>
    <property type="match status" value="3"/>
</dbReference>
<dbReference type="InterPro" id="IPR036378">
    <property type="entry name" value="FAS1_dom_sf"/>
</dbReference>
<evidence type="ECO:0000313" key="4">
    <source>
        <dbReference type="Proteomes" id="UP000199403"/>
    </source>
</evidence>
<evidence type="ECO:0000256" key="1">
    <source>
        <dbReference type="SAM" id="SignalP"/>
    </source>
</evidence>
<keyword evidence="1" id="KW-0732">Signal</keyword>
<feature type="domain" description="FAS1" evidence="2">
    <location>
        <begin position="38"/>
        <end position="167"/>
    </location>
</feature>
<dbReference type="PANTHER" id="PTHR10900:SF77">
    <property type="entry name" value="FI19380P1"/>
    <property type="match status" value="1"/>
</dbReference>
<feature type="domain" description="FAS1" evidence="2">
    <location>
        <begin position="173"/>
        <end position="306"/>
    </location>
</feature>
<dbReference type="SUPFAM" id="SSF82153">
    <property type="entry name" value="FAS1 domain"/>
    <property type="match status" value="3"/>
</dbReference>
<dbReference type="FunFam" id="2.30.180.10:FF:000032">
    <property type="entry name" value="Fasciclin domain-containing protein, putative"/>
    <property type="match status" value="3"/>
</dbReference>
<organism evidence="3 4">
    <name type="scientific">Cyclobacterium xiamenense</name>
    <dbReference type="NCBI Taxonomy" id="1297121"/>
    <lineage>
        <taxon>Bacteria</taxon>
        <taxon>Pseudomonadati</taxon>
        <taxon>Bacteroidota</taxon>
        <taxon>Cytophagia</taxon>
        <taxon>Cytophagales</taxon>
        <taxon>Cyclobacteriaceae</taxon>
        <taxon>Cyclobacterium</taxon>
    </lineage>
</organism>
<name>A0A1H6WMV7_9BACT</name>
<dbReference type="Gene3D" id="2.30.180.10">
    <property type="entry name" value="FAS1 domain"/>
    <property type="match status" value="3"/>
</dbReference>
<gene>
    <name evidence="3" type="ORF">SAMN05192553_102807</name>
</gene>
<keyword evidence="4" id="KW-1185">Reference proteome</keyword>
<dbReference type="RefSeq" id="WP_092172270.1">
    <property type="nucleotide sequence ID" value="NZ_FNZH01000002.1"/>
</dbReference>
<feature type="chain" id="PRO_5011519538" evidence="1">
    <location>
        <begin position="29"/>
        <end position="452"/>
    </location>
</feature>
<accession>A0A1H6WMV7</accession>
<dbReference type="Proteomes" id="UP000199403">
    <property type="component" value="Unassembled WGS sequence"/>
</dbReference>
<proteinExistence type="predicted"/>
<reference evidence="4" key="1">
    <citation type="submission" date="2016-10" db="EMBL/GenBank/DDBJ databases">
        <authorList>
            <person name="Varghese N."/>
            <person name="Submissions S."/>
        </authorList>
    </citation>
    <scope>NUCLEOTIDE SEQUENCE [LARGE SCALE GENOMIC DNA]</scope>
    <source>
        <strain evidence="4">IBRC-M 10761</strain>
    </source>
</reference>
<dbReference type="EMBL" id="FNZH01000002">
    <property type="protein sequence ID" value="SEJ18379.1"/>
    <property type="molecule type" value="Genomic_DNA"/>
</dbReference>
<dbReference type="GO" id="GO:0005615">
    <property type="term" value="C:extracellular space"/>
    <property type="evidence" value="ECO:0007669"/>
    <property type="project" value="TreeGrafter"/>
</dbReference>
<dbReference type="OrthoDB" id="1119934at2"/>
<dbReference type="InterPro" id="IPR000782">
    <property type="entry name" value="FAS1_domain"/>
</dbReference>
<feature type="domain" description="FAS1" evidence="2">
    <location>
        <begin position="315"/>
        <end position="450"/>
    </location>
</feature>
<dbReference type="AlphaFoldDB" id="A0A1H6WMV7"/>
<dbReference type="PANTHER" id="PTHR10900">
    <property type="entry name" value="PERIOSTIN-RELATED"/>
    <property type="match status" value="1"/>
</dbReference>
<evidence type="ECO:0000313" key="3">
    <source>
        <dbReference type="EMBL" id="SEJ18379.1"/>
    </source>
</evidence>
<dbReference type="SMART" id="SM00554">
    <property type="entry name" value="FAS1"/>
    <property type="match status" value="3"/>
</dbReference>
<dbReference type="InterPro" id="IPR050904">
    <property type="entry name" value="Adhesion/Biosynth-related"/>
</dbReference>
<dbReference type="PROSITE" id="PS51257">
    <property type="entry name" value="PROKAR_LIPOPROTEIN"/>
    <property type="match status" value="1"/>
</dbReference>